<dbReference type="Proteomes" id="UP001203687">
    <property type="component" value="Unassembled WGS sequence"/>
</dbReference>
<gene>
    <name evidence="1" type="ORF">MUY34_16960</name>
</gene>
<name>A0ABT0HER8_9FLAO</name>
<evidence type="ECO:0000313" key="2">
    <source>
        <dbReference type="Proteomes" id="UP001203687"/>
    </source>
</evidence>
<dbReference type="RefSeq" id="WP_204346638.1">
    <property type="nucleotide sequence ID" value="NZ_JACNMJ010000007.1"/>
</dbReference>
<protein>
    <submittedName>
        <fullName evidence="1">Uncharacterized protein</fullName>
    </submittedName>
</protein>
<evidence type="ECO:0000313" key="1">
    <source>
        <dbReference type="EMBL" id="MCK8482317.1"/>
    </source>
</evidence>
<accession>A0ABT0HER8</accession>
<reference evidence="1" key="1">
    <citation type="submission" date="2022-04" db="EMBL/GenBank/DDBJ databases">
        <authorList>
            <person name="Ren T."/>
        </authorList>
    </citation>
    <scope>NUCLEOTIDE SEQUENCE</scope>
    <source>
        <strain evidence="1">F63249</strain>
    </source>
</reference>
<proteinExistence type="predicted"/>
<comment type="caution">
    <text evidence="1">The sequence shown here is derived from an EMBL/GenBank/DDBJ whole genome shotgun (WGS) entry which is preliminary data.</text>
</comment>
<dbReference type="EMBL" id="JALPQF010000045">
    <property type="protein sequence ID" value="MCK8482317.1"/>
    <property type="molecule type" value="Genomic_DNA"/>
</dbReference>
<keyword evidence="2" id="KW-1185">Reference proteome</keyword>
<organism evidence="1 2">
    <name type="scientific">Psychroserpens algicola</name>
    <dbReference type="NCBI Taxonomy" id="1719034"/>
    <lineage>
        <taxon>Bacteria</taxon>
        <taxon>Pseudomonadati</taxon>
        <taxon>Bacteroidota</taxon>
        <taxon>Flavobacteriia</taxon>
        <taxon>Flavobacteriales</taxon>
        <taxon>Flavobacteriaceae</taxon>
        <taxon>Psychroserpens</taxon>
    </lineage>
</organism>
<sequence>MKYLKTKKATNWPMEKSWKEKLISGILFFIPKSNPDYKNKMYLVKSWLIEFLETDGELSPWREIALDENENPVFAGPDERNYGFWCDTNMKFEDFNGKPIDKNEFERLWEKSGVKALEI</sequence>